<evidence type="ECO:0000256" key="1">
    <source>
        <dbReference type="SAM" id="MobiDB-lite"/>
    </source>
</evidence>
<evidence type="ECO:0000313" key="2">
    <source>
        <dbReference type="EMBL" id="CAA9452678.1"/>
    </source>
</evidence>
<protein>
    <submittedName>
        <fullName evidence="2">Uncharacterized protein</fullName>
    </submittedName>
</protein>
<feature type="non-terminal residue" evidence="2">
    <location>
        <position position="1"/>
    </location>
</feature>
<feature type="region of interest" description="Disordered" evidence="1">
    <location>
        <begin position="1"/>
        <end position="61"/>
    </location>
</feature>
<name>A0A6J4R193_9ACTN</name>
<proteinExistence type="predicted"/>
<gene>
    <name evidence="2" type="ORF">AVDCRST_MAG58-2239</name>
</gene>
<accession>A0A6J4R193</accession>
<reference evidence="2" key="1">
    <citation type="submission" date="2020-02" db="EMBL/GenBank/DDBJ databases">
        <authorList>
            <person name="Meier V. D."/>
        </authorList>
    </citation>
    <scope>NUCLEOTIDE SEQUENCE</scope>
    <source>
        <strain evidence="2">AVDCRST_MAG58</strain>
    </source>
</reference>
<feature type="non-terminal residue" evidence="2">
    <location>
        <position position="61"/>
    </location>
</feature>
<feature type="compositionally biased region" description="Basic residues" evidence="1">
    <location>
        <begin position="1"/>
        <end position="10"/>
    </location>
</feature>
<dbReference type="AlphaFoldDB" id="A0A6J4R193"/>
<sequence>DPRPDRHRRFGAVAQGGEVPTLAPGSRFAGARQRHSRGPTSGRRAVRERLRRGRARRPGGR</sequence>
<organism evidence="2">
    <name type="scientific">uncultured Rubrobacteraceae bacterium</name>
    <dbReference type="NCBI Taxonomy" id="349277"/>
    <lineage>
        <taxon>Bacteria</taxon>
        <taxon>Bacillati</taxon>
        <taxon>Actinomycetota</taxon>
        <taxon>Rubrobacteria</taxon>
        <taxon>Rubrobacterales</taxon>
        <taxon>Rubrobacteraceae</taxon>
        <taxon>environmental samples</taxon>
    </lineage>
</organism>
<dbReference type="EMBL" id="CADCVF010000024">
    <property type="protein sequence ID" value="CAA9452678.1"/>
    <property type="molecule type" value="Genomic_DNA"/>
</dbReference>
<feature type="compositionally biased region" description="Basic residues" evidence="1">
    <location>
        <begin position="44"/>
        <end position="61"/>
    </location>
</feature>